<dbReference type="Proteomes" id="UP000283254">
    <property type="component" value="Unassembled WGS sequence"/>
</dbReference>
<evidence type="ECO:0000313" key="1">
    <source>
        <dbReference type="EMBL" id="RNF29715.1"/>
    </source>
</evidence>
<gene>
    <name evidence="1" type="ORF">NM04_16465</name>
</gene>
<organism evidence="1 2">
    <name type="scientific">Massilia aurea</name>
    <dbReference type="NCBI Taxonomy" id="373040"/>
    <lineage>
        <taxon>Bacteria</taxon>
        <taxon>Pseudomonadati</taxon>
        <taxon>Pseudomonadota</taxon>
        <taxon>Betaproteobacteria</taxon>
        <taxon>Burkholderiales</taxon>
        <taxon>Oxalobacteraceae</taxon>
        <taxon>Telluria group</taxon>
        <taxon>Massilia</taxon>
    </lineage>
</organism>
<name>A0A422QIB7_9BURK</name>
<dbReference type="AlphaFoldDB" id="A0A422QIB7"/>
<proteinExistence type="predicted"/>
<reference evidence="1" key="1">
    <citation type="submission" date="2014-10" db="EMBL/GenBank/DDBJ databases">
        <title>Massilia sp. genome.</title>
        <authorList>
            <person name="Xu B."/>
            <person name="Dai L."/>
            <person name="Huang Z."/>
        </authorList>
    </citation>
    <scope>NUCLEOTIDE SEQUENCE [LARGE SCALE GENOMIC DNA]</scope>
    <source>
        <strain evidence="1">CFS-1</strain>
    </source>
</reference>
<dbReference type="EMBL" id="JSAB01000175">
    <property type="protein sequence ID" value="RNF29715.1"/>
    <property type="molecule type" value="Genomic_DNA"/>
</dbReference>
<evidence type="ECO:0000313" key="2">
    <source>
        <dbReference type="Proteomes" id="UP000283254"/>
    </source>
</evidence>
<keyword evidence="2" id="KW-1185">Reference proteome</keyword>
<sequence length="165" mass="18517">MERGEHLHIFVLVDADGSPPQAILNTFDDGWLTKECRKHKLNDPWIASPSNEVHAGNYYAQLPYLGPTNRATEQATQRLVDAMEWLTYIYKARDKLDAEWEKQGQIFSASRPNRDKAVAAIDSSQPILIGKIPIKVKTGDNLLDAMIGRMQHIHQLPRASTDAAA</sequence>
<accession>A0A422QIB7</accession>
<comment type="caution">
    <text evidence="1">The sequence shown here is derived from an EMBL/GenBank/DDBJ whole genome shotgun (WGS) entry which is preliminary data.</text>
</comment>
<protein>
    <submittedName>
        <fullName evidence="1">Uncharacterized protein</fullName>
    </submittedName>
</protein>